<dbReference type="HOGENOM" id="CLU_3291045_0_0_11"/>
<dbReference type="PATRIC" id="fig|1348663.4.peg.5737"/>
<protein>
    <submittedName>
        <fullName evidence="1">Uncharacterized protein</fullName>
    </submittedName>
</protein>
<gene>
    <name evidence="1" type="ORF">KCH_59310</name>
</gene>
<accession>A0A066YR07</accession>
<name>A0A066YR07_9ACTN</name>
<reference evidence="1 2" key="1">
    <citation type="submission" date="2014-05" db="EMBL/GenBank/DDBJ databases">
        <title>Draft Genome Sequence of Kitasatospora cheerisanensis KCTC 2395.</title>
        <authorList>
            <person name="Nam D.H."/>
        </authorList>
    </citation>
    <scope>NUCLEOTIDE SEQUENCE [LARGE SCALE GENOMIC DNA]</scope>
    <source>
        <strain evidence="1 2">KCTC 2395</strain>
    </source>
</reference>
<comment type="caution">
    <text evidence="1">The sequence shown here is derived from an EMBL/GenBank/DDBJ whole genome shotgun (WGS) entry which is preliminary data.</text>
</comment>
<evidence type="ECO:0000313" key="1">
    <source>
        <dbReference type="EMBL" id="KDN82424.1"/>
    </source>
</evidence>
<proteinExistence type="predicted"/>
<evidence type="ECO:0000313" key="2">
    <source>
        <dbReference type="Proteomes" id="UP000027178"/>
    </source>
</evidence>
<dbReference type="Proteomes" id="UP000027178">
    <property type="component" value="Unassembled WGS sequence"/>
</dbReference>
<keyword evidence="2" id="KW-1185">Reference proteome</keyword>
<dbReference type="EMBL" id="JNBY01000112">
    <property type="protein sequence ID" value="KDN82424.1"/>
    <property type="molecule type" value="Genomic_DNA"/>
</dbReference>
<organism evidence="1 2">
    <name type="scientific">Kitasatospora cheerisanensis KCTC 2395</name>
    <dbReference type="NCBI Taxonomy" id="1348663"/>
    <lineage>
        <taxon>Bacteria</taxon>
        <taxon>Bacillati</taxon>
        <taxon>Actinomycetota</taxon>
        <taxon>Actinomycetes</taxon>
        <taxon>Kitasatosporales</taxon>
        <taxon>Streptomycetaceae</taxon>
        <taxon>Kitasatospora</taxon>
    </lineage>
</organism>
<dbReference type="AlphaFoldDB" id="A0A066YR07"/>
<sequence length="40" mass="4173">MLGGGHGGLLVVKDRTGEVLTLARTPARPLPSSDFSRPGR</sequence>